<dbReference type="InterPro" id="IPR006512">
    <property type="entry name" value="YidE_YbjL"/>
</dbReference>
<dbReference type="Gene3D" id="3.30.70.1450">
    <property type="entry name" value="Regulator of K+ conductance, C-terminal domain"/>
    <property type="match status" value="2"/>
</dbReference>
<evidence type="ECO:0000256" key="3">
    <source>
        <dbReference type="ARBA" id="ARBA00022448"/>
    </source>
</evidence>
<evidence type="ECO:0000256" key="5">
    <source>
        <dbReference type="ARBA" id="ARBA00022692"/>
    </source>
</evidence>
<evidence type="ECO:0000313" key="8">
    <source>
        <dbReference type="EMBL" id="SPW28455.1"/>
    </source>
</evidence>
<dbReference type="InterPro" id="IPR050144">
    <property type="entry name" value="AAE_transporter"/>
</dbReference>
<dbReference type="SUPFAM" id="SSF116726">
    <property type="entry name" value="TrkA C-terminal domain-like"/>
    <property type="match status" value="2"/>
</dbReference>
<dbReference type="PANTHER" id="PTHR30445">
    <property type="entry name" value="K(+)_H(+) ANTIPORTER SUBUNIT KHTT"/>
    <property type="match status" value="1"/>
</dbReference>
<sequence length="542" mass="57947">MDLLHLLVDNQILALVTIMAIGLVIGRIKIGNFRLGVAAVLFVGLAFATVEPQITLPPLLYILGLSLFVYTIGLEAAPGFFQSIKTTGLRLNVFALIMILVITFVSFGLIKLWGIAQPQGVGLFTGAMTNTPAMAAVVDALPSFLPEADKATLEMPVVAYSLTYPIGVLGVILSVAILSKIFKIDHDKEAEDAGVALQKLETHRIKVTKENLPSVTSMPFRFNLEIIVSRIEHNGKLFLPEPHDTVEPGDIISVVGTAEEVDKAAELIGEPLPGDHPVHDENLDFRRIFVSSSSIAGKSIRQLQPRLQGVLITRVRRGDMDFVAHPDTVLQLGDRVRVVADHEHIDIATKLFGDSYKGISDFNLLPLLIGMTLGLLVGLIEIPLPGGASLKLGSAGGPLLAALILGAVGRTGPFVWQVPFGANLALRQLGITIFLAGIGTTAGAGFAKALQDPTSLTVIGIGAIVTVLFSLMTLIIGYKILKIPFGQVAGMIAGMQTHPAVLTYVSDHTKNELPANGYTTVYPMSMVAKILCAQLLLFLLFL</sequence>
<dbReference type="InterPro" id="IPR006037">
    <property type="entry name" value="RCK_C"/>
</dbReference>
<keyword evidence="7" id="KW-0472">Membrane</keyword>
<proteinExistence type="inferred from homology"/>
<evidence type="ECO:0000256" key="4">
    <source>
        <dbReference type="ARBA" id="ARBA00022475"/>
    </source>
</evidence>
<dbReference type="PROSITE" id="PS51202">
    <property type="entry name" value="RCK_C"/>
    <property type="match status" value="2"/>
</dbReference>
<evidence type="ECO:0000256" key="7">
    <source>
        <dbReference type="ARBA" id="ARBA00023136"/>
    </source>
</evidence>
<dbReference type="Proteomes" id="UP000249886">
    <property type="component" value="Unassembled WGS sequence"/>
</dbReference>
<accession>A0A6H9XRQ0</accession>
<dbReference type="GO" id="GO:0005886">
    <property type="term" value="C:plasma membrane"/>
    <property type="evidence" value="ECO:0007669"/>
    <property type="project" value="UniProtKB-SubCell"/>
</dbReference>
<reference evidence="8 9" key="1">
    <citation type="submission" date="2018-06" db="EMBL/GenBank/DDBJ databases">
        <authorList>
            <consortium name="Pathogen Informatics"/>
            <person name="Doyle S."/>
        </authorList>
    </citation>
    <scope>NUCLEOTIDE SEQUENCE [LARGE SCALE GENOMIC DNA]</scope>
    <source>
        <strain evidence="8 9">NCTC10254</strain>
    </source>
</reference>
<name>A0A6H9XRQ0_9CORY</name>
<evidence type="ECO:0000256" key="6">
    <source>
        <dbReference type="ARBA" id="ARBA00022989"/>
    </source>
</evidence>
<dbReference type="InterPro" id="IPR036721">
    <property type="entry name" value="RCK_C_sf"/>
</dbReference>
<keyword evidence="6" id="KW-1133">Transmembrane helix</keyword>
<dbReference type="NCBIfam" id="TIGR01625">
    <property type="entry name" value="YidE_YbjL_dupl"/>
    <property type="match status" value="2"/>
</dbReference>
<dbReference type="AlphaFoldDB" id="A0A6H9XRQ0"/>
<evidence type="ECO:0000313" key="9">
    <source>
        <dbReference type="Proteomes" id="UP000249886"/>
    </source>
</evidence>
<organism evidence="8 9">
    <name type="scientific">Corynebacterium matruchotii</name>
    <dbReference type="NCBI Taxonomy" id="43768"/>
    <lineage>
        <taxon>Bacteria</taxon>
        <taxon>Bacillati</taxon>
        <taxon>Actinomycetota</taxon>
        <taxon>Actinomycetes</taxon>
        <taxon>Mycobacteriales</taxon>
        <taxon>Corynebacteriaceae</taxon>
        <taxon>Corynebacterium</taxon>
    </lineage>
</organism>
<protein>
    <submittedName>
        <fullName evidence="8">Predicted permease succinate exporter</fullName>
    </submittedName>
</protein>
<evidence type="ECO:0000256" key="1">
    <source>
        <dbReference type="ARBA" id="ARBA00004651"/>
    </source>
</evidence>
<dbReference type="Pfam" id="PF02080">
    <property type="entry name" value="TrkA_C"/>
    <property type="match status" value="2"/>
</dbReference>
<comment type="subcellular location">
    <subcellularLocation>
        <location evidence="1">Cell membrane</location>
        <topology evidence="1">Multi-pass membrane protein</topology>
    </subcellularLocation>
</comment>
<evidence type="ECO:0000256" key="2">
    <source>
        <dbReference type="ARBA" id="ARBA00009854"/>
    </source>
</evidence>
<comment type="caution">
    <text evidence="8">The sequence shown here is derived from an EMBL/GenBank/DDBJ whole genome shotgun (WGS) entry which is preliminary data.</text>
</comment>
<dbReference type="GO" id="GO:0006813">
    <property type="term" value="P:potassium ion transport"/>
    <property type="evidence" value="ECO:0007669"/>
    <property type="project" value="InterPro"/>
</dbReference>
<dbReference type="Pfam" id="PF06826">
    <property type="entry name" value="Asp-Al_Ex"/>
    <property type="match status" value="2"/>
</dbReference>
<dbReference type="PANTHER" id="PTHR30445:SF3">
    <property type="entry name" value="TRANSPORT PROTEIN YIDE-RELATED"/>
    <property type="match status" value="1"/>
</dbReference>
<keyword evidence="5" id="KW-0812">Transmembrane</keyword>
<dbReference type="EMBL" id="UARK01000010">
    <property type="protein sequence ID" value="SPW28455.1"/>
    <property type="molecule type" value="Genomic_DNA"/>
</dbReference>
<comment type="similarity">
    <text evidence="2">Belongs to the AAE transporter (TC 2.A.81) family.</text>
</comment>
<keyword evidence="4" id="KW-1003">Cell membrane</keyword>
<dbReference type="GO" id="GO:0008324">
    <property type="term" value="F:monoatomic cation transmembrane transporter activity"/>
    <property type="evidence" value="ECO:0007669"/>
    <property type="project" value="InterPro"/>
</dbReference>
<keyword evidence="3" id="KW-0813">Transport</keyword>
<gene>
    <name evidence="8" type="ORF">NCTC10254_01400</name>
</gene>